<dbReference type="InterPro" id="IPR013976">
    <property type="entry name" value="HDOD"/>
</dbReference>
<evidence type="ECO:0000313" key="3">
    <source>
        <dbReference type="EMBL" id="QYD70427.1"/>
    </source>
</evidence>
<sequence length="490" mass="52958">MTTTAVQQEGRPDGLSGSADGDRRSDAGSTAEGAPRDVYFARQPLLNRDGMLCGFELKIQQLQLANALADALSDASSAEPDHSADSQPATGAEEADGDGELSANKNSAQARVGALIRALVRPEVRLALTGHPAYIDATRDLLFDEAVKALPPERFIFELPPDIQVDDELIARIVTLHGRRFRFVIDHVTQVDDRFARLLPYAETVKIDLQQTPAALLPKLASVLKSAGKMLIALNTDTHDDFQTAFNLGFDRFQGYFFARAQSVSSTRRVSAPRHALLNLLQLLAGEPTVAQLEAELKLNPVLVMHLMRLANASGLALGLRVTTLRDAINATGTDKIARWTQLLLYADGRKVALEDDPLLQLAASRARFMELAVARLPEAGRDETDAAFLTGVFSFVDAVFGGSLETTLNVLMLSRPIRAAIEHHEGSLGMLLTLTEAIERGAWDEVEKACQSLAPLTVPEAAELALTAAAWAGIADRSAEAEGLERIED</sequence>
<protein>
    <submittedName>
        <fullName evidence="3">EAL domain-containing protein</fullName>
    </submittedName>
</protein>
<evidence type="ECO:0000256" key="1">
    <source>
        <dbReference type="SAM" id="MobiDB-lite"/>
    </source>
</evidence>
<dbReference type="Proteomes" id="UP000826462">
    <property type="component" value="Chromosome 1"/>
</dbReference>
<name>A0ABX8UN54_9BURK</name>
<dbReference type="InterPro" id="IPR052340">
    <property type="entry name" value="RNase_Y/CdgJ"/>
</dbReference>
<dbReference type="PROSITE" id="PS51833">
    <property type="entry name" value="HDOD"/>
    <property type="match status" value="1"/>
</dbReference>
<dbReference type="SUPFAM" id="SSF109604">
    <property type="entry name" value="HD-domain/PDEase-like"/>
    <property type="match status" value="1"/>
</dbReference>
<proteinExistence type="predicted"/>
<dbReference type="PANTHER" id="PTHR33525:SF4">
    <property type="entry name" value="CYCLIC DI-GMP PHOSPHODIESTERASE CDGJ"/>
    <property type="match status" value="1"/>
</dbReference>
<dbReference type="Gene3D" id="3.20.20.450">
    <property type="entry name" value="EAL domain"/>
    <property type="match status" value="1"/>
</dbReference>
<reference evidence="3 4" key="1">
    <citation type="submission" date="2021-07" db="EMBL/GenBank/DDBJ databases">
        <title>Paraburkholderia edwinii protects Aspergillus sp. from phenazines by acting as a toxin sponge.</title>
        <authorList>
            <person name="Dahlstrom K.M."/>
            <person name="Newman D.K."/>
        </authorList>
    </citation>
    <scope>NUCLEOTIDE SEQUENCE [LARGE SCALE GENOMIC DNA]</scope>
    <source>
        <strain evidence="3 4">Pe01</strain>
    </source>
</reference>
<gene>
    <name evidence="3" type="ORF">KZJ38_09125</name>
</gene>
<evidence type="ECO:0000259" key="2">
    <source>
        <dbReference type="PROSITE" id="PS51833"/>
    </source>
</evidence>
<dbReference type="RefSeq" id="WP_219799741.1">
    <property type="nucleotide sequence ID" value="NZ_CP080095.1"/>
</dbReference>
<dbReference type="Pfam" id="PF00563">
    <property type="entry name" value="EAL"/>
    <property type="match status" value="1"/>
</dbReference>
<evidence type="ECO:0000313" key="4">
    <source>
        <dbReference type="Proteomes" id="UP000826462"/>
    </source>
</evidence>
<dbReference type="Gene3D" id="1.10.3210.10">
    <property type="entry name" value="Hypothetical protein af1432"/>
    <property type="match status" value="1"/>
</dbReference>
<dbReference type="EMBL" id="CP080095">
    <property type="protein sequence ID" value="QYD70427.1"/>
    <property type="molecule type" value="Genomic_DNA"/>
</dbReference>
<feature type="region of interest" description="Disordered" evidence="1">
    <location>
        <begin position="73"/>
        <end position="104"/>
    </location>
</feature>
<feature type="domain" description="HDOD" evidence="2">
    <location>
        <begin position="270"/>
        <end position="460"/>
    </location>
</feature>
<dbReference type="InterPro" id="IPR001633">
    <property type="entry name" value="EAL_dom"/>
</dbReference>
<dbReference type="PANTHER" id="PTHR33525">
    <property type="match status" value="1"/>
</dbReference>
<accession>A0ABX8UN54</accession>
<dbReference type="SUPFAM" id="SSF141868">
    <property type="entry name" value="EAL domain-like"/>
    <property type="match status" value="1"/>
</dbReference>
<keyword evidence="4" id="KW-1185">Reference proteome</keyword>
<organism evidence="3 4">
    <name type="scientific">Paraburkholderia edwinii</name>
    <dbReference type="NCBI Taxonomy" id="2861782"/>
    <lineage>
        <taxon>Bacteria</taxon>
        <taxon>Pseudomonadati</taxon>
        <taxon>Pseudomonadota</taxon>
        <taxon>Betaproteobacteria</taxon>
        <taxon>Burkholderiales</taxon>
        <taxon>Burkholderiaceae</taxon>
        <taxon>Paraburkholderia</taxon>
    </lineage>
</organism>
<feature type="region of interest" description="Disordered" evidence="1">
    <location>
        <begin position="1"/>
        <end position="36"/>
    </location>
</feature>
<dbReference type="InterPro" id="IPR035919">
    <property type="entry name" value="EAL_sf"/>
</dbReference>